<reference evidence="3" key="1">
    <citation type="journal article" date="2019" name="Int. J. Syst. Evol. Microbiol.">
        <title>The Global Catalogue of Microorganisms (GCM) 10K type strain sequencing project: providing services to taxonomists for standard genome sequencing and annotation.</title>
        <authorList>
            <consortium name="The Broad Institute Genomics Platform"/>
            <consortium name="The Broad Institute Genome Sequencing Center for Infectious Disease"/>
            <person name="Wu L."/>
            <person name="Ma J."/>
        </authorList>
    </citation>
    <scope>NUCLEOTIDE SEQUENCE [LARGE SCALE GENOMIC DNA]</scope>
    <source>
        <strain evidence="3">YJ-61-S</strain>
    </source>
</reference>
<dbReference type="Proteomes" id="UP001596043">
    <property type="component" value="Unassembled WGS sequence"/>
</dbReference>
<feature type="transmembrane region" description="Helical" evidence="1">
    <location>
        <begin position="14"/>
        <end position="35"/>
    </location>
</feature>
<feature type="transmembrane region" description="Helical" evidence="1">
    <location>
        <begin position="66"/>
        <end position="83"/>
    </location>
</feature>
<evidence type="ECO:0008006" key="4">
    <source>
        <dbReference type="Google" id="ProtNLM"/>
    </source>
</evidence>
<proteinExistence type="predicted"/>
<keyword evidence="3" id="KW-1185">Reference proteome</keyword>
<evidence type="ECO:0000313" key="3">
    <source>
        <dbReference type="Proteomes" id="UP001596043"/>
    </source>
</evidence>
<keyword evidence="1" id="KW-1133">Transmembrane helix</keyword>
<accession>A0ABV9I0J2</accession>
<dbReference type="InterPro" id="IPR012340">
    <property type="entry name" value="NA-bd_OB-fold"/>
</dbReference>
<dbReference type="RefSeq" id="WP_379980083.1">
    <property type="nucleotide sequence ID" value="NZ_JBHSFV010000009.1"/>
</dbReference>
<organism evidence="2 3">
    <name type="scientific">Dokdonia ponticola</name>
    <dbReference type="NCBI Taxonomy" id="2041041"/>
    <lineage>
        <taxon>Bacteria</taxon>
        <taxon>Pseudomonadati</taxon>
        <taxon>Bacteroidota</taxon>
        <taxon>Flavobacteriia</taxon>
        <taxon>Flavobacteriales</taxon>
        <taxon>Flavobacteriaceae</taxon>
        <taxon>Dokdonia</taxon>
    </lineage>
</organism>
<comment type="caution">
    <text evidence="2">The sequence shown here is derived from an EMBL/GenBank/DDBJ whole genome shotgun (WGS) entry which is preliminary data.</text>
</comment>
<protein>
    <recommendedName>
        <fullName evidence="4">Serine protease</fullName>
    </recommendedName>
</protein>
<keyword evidence="1" id="KW-0472">Membrane</keyword>
<feature type="transmembrane region" description="Helical" evidence="1">
    <location>
        <begin position="89"/>
        <end position="110"/>
    </location>
</feature>
<evidence type="ECO:0000256" key="1">
    <source>
        <dbReference type="SAM" id="Phobius"/>
    </source>
</evidence>
<dbReference type="Gene3D" id="2.40.50.140">
    <property type="entry name" value="Nucleic acid-binding proteins"/>
    <property type="match status" value="1"/>
</dbReference>
<gene>
    <name evidence="2" type="ORF">ACFO3O_14640</name>
</gene>
<dbReference type="EMBL" id="JBHSFV010000009">
    <property type="protein sequence ID" value="MFC4635146.1"/>
    <property type="molecule type" value="Genomic_DNA"/>
</dbReference>
<name>A0ABV9I0J2_9FLAO</name>
<evidence type="ECO:0000313" key="2">
    <source>
        <dbReference type="EMBL" id="MFC4635146.1"/>
    </source>
</evidence>
<keyword evidence="1" id="KW-0812">Transmembrane</keyword>
<sequence>MQEWYNALSSFEQVFWGIALIASVFMVIVLVTTFLGGDTDGIEGDVDAEIEGDTGISFQFFSFKNLVAFFTIFGWSGISFLDAGMSKGIVVLLAALCGLAMMFVMAFLLYQMRKMTSSGTLQMKNAIGQIGSVYLTIGANRSRIGKVQITVQGALRELEALTDENEDLTTNTVVQVKEVTANGILIVSLTK</sequence>